<dbReference type="RefSeq" id="WP_267613371.1">
    <property type="nucleotide sequence ID" value="NZ_JAOVZQ010000001.1"/>
</dbReference>
<sequence>MTWSLKGTYFESCNCDTVCPCLFLSPPTEEECTALVGWHIEDGNDEGVSLSGLNMALAVHSPGNMATTQWNVAVYVDERASEAQNASLMKIFGGQGGGHPARLASHIGQIVGVRSVPINFTASNGKYGLSIPKIADVEIEAITGQGDGPVTITGHPLCIAPGFTATMAKASRNIYQDHGMEWGLTDKTGIFSPFAYQSEQ</sequence>
<evidence type="ECO:0000313" key="2">
    <source>
        <dbReference type="Proteomes" id="UP001081283"/>
    </source>
</evidence>
<proteinExistence type="predicted"/>
<dbReference type="EMBL" id="JAOVZQ010000001">
    <property type="protein sequence ID" value="MCY0095489.1"/>
    <property type="molecule type" value="Genomic_DNA"/>
</dbReference>
<evidence type="ECO:0000313" key="1">
    <source>
        <dbReference type="EMBL" id="MCY0095489.1"/>
    </source>
</evidence>
<dbReference type="InterPro" id="IPR009758">
    <property type="entry name" value="DUF1326"/>
</dbReference>
<keyword evidence="2" id="KW-1185">Reference proteome</keyword>
<dbReference type="PIRSF" id="PIRSF033303">
    <property type="entry name" value="UCP033303"/>
    <property type="match status" value="1"/>
</dbReference>
<organism evidence="1 2">
    <name type="scientific">Hoeflea ulvae</name>
    <dbReference type="NCBI Taxonomy" id="2983764"/>
    <lineage>
        <taxon>Bacteria</taxon>
        <taxon>Pseudomonadati</taxon>
        <taxon>Pseudomonadota</taxon>
        <taxon>Alphaproteobacteria</taxon>
        <taxon>Hyphomicrobiales</taxon>
        <taxon>Rhizobiaceae</taxon>
        <taxon>Hoeflea</taxon>
    </lineage>
</organism>
<protein>
    <submittedName>
        <fullName evidence="1">DUF1326 domain-containing protein</fullName>
    </submittedName>
</protein>
<dbReference type="Proteomes" id="UP001081283">
    <property type="component" value="Unassembled WGS sequence"/>
</dbReference>
<name>A0ABT3YI69_9HYPH</name>
<comment type="caution">
    <text evidence="1">The sequence shown here is derived from an EMBL/GenBank/DDBJ whole genome shotgun (WGS) entry which is preliminary data.</text>
</comment>
<gene>
    <name evidence="1" type="ORF">OEG82_15915</name>
</gene>
<dbReference type="Pfam" id="PF07040">
    <property type="entry name" value="DUF1326"/>
    <property type="match status" value="1"/>
</dbReference>
<reference evidence="1" key="1">
    <citation type="submission" date="2022-10" db="EMBL/GenBank/DDBJ databases">
        <title>Hoeflea sp. J2-29, isolated from marine algae.</title>
        <authorList>
            <person name="Kristyanto S."/>
            <person name="Kim J.M."/>
            <person name="Jeon C.O."/>
        </authorList>
    </citation>
    <scope>NUCLEOTIDE SEQUENCE</scope>
    <source>
        <strain evidence="1">J2-29</strain>
    </source>
</reference>
<dbReference type="InterPro" id="IPR014581">
    <property type="entry name" value="UCP033303"/>
</dbReference>
<accession>A0ABT3YI69</accession>